<dbReference type="Proteomes" id="UP000316095">
    <property type="component" value="Unassembled WGS sequence"/>
</dbReference>
<gene>
    <name evidence="1" type="ORF">Pan54_07540</name>
</gene>
<organism evidence="1 2">
    <name type="scientific">Rubinisphaera italica</name>
    <dbReference type="NCBI Taxonomy" id="2527969"/>
    <lineage>
        <taxon>Bacteria</taxon>
        <taxon>Pseudomonadati</taxon>
        <taxon>Planctomycetota</taxon>
        <taxon>Planctomycetia</taxon>
        <taxon>Planctomycetales</taxon>
        <taxon>Planctomycetaceae</taxon>
        <taxon>Rubinisphaera</taxon>
    </lineage>
</organism>
<reference evidence="1 2" key="1">
    <citation type="submission" date="2019-02" db="EMBL/GenBank/DDBJ databases">
        <title>Deep-cultivation of Planctomycetes and their phenomic and genomic characterization uncovers novel biology.</title>
        <authorList>
            <person name="Wiegand S."/>
            <person name="Jogler M."/>
            <person name="Boedeker C."/>
            <person name="Pinto D."/>
            <person name="Vollmers J."/>
            <person name="Rivas-Marin E."/>
            <person name="Kohn T."/>
            <person name="Peeters S.H."/>
            <person name="Heuer A."/>
            <person name="Rast P."/>
            <person name="Oberbeckmann S."/>
            <person name="Bunk B."/>
            <person name="Jeske O."/>
            <person name="Meyerdierks A."/>
            <person name="Storesund J.E."/>
            <person name="Kallscheuer N."/>
            <person name="Luecker S."/>
            <person name="Lage O.M."/>
            <person name="Pohl T."/>
            <person name="Merkel B.J."/>
            <person name="Hornburger P."/>
            <person name="Mueller R.-W."/>
            <person name="Bruemmer F."/>
            <person name="Labrenz M."/>
            <person name="Spormann A.M."/>
            <person name="Op Den Camp H."/>
            <person name="Overmann J."/>
            <person name="Amann R."/>
            <person name="Jetten M.S.M."/>
            <person name="Mascher T."/>
            <person name="Medema M.H."/>
            <person name="Devos D.P."/>
            <person name="Kaster A.-K."/>
            <person name="Ovreas L."/>
            <person name="Rohde M."/>
            <person name="Galperin M.Y."/>
            <person name="Jogler C."/>
        </authorList>
    </citation>
    <scope>NUCLEOTIDE SEQUENCE [LARGE SCALE GENOMIC DNA]</scope>
    <source>
        <strain evidence="1 2">Pan54</strain>
    </source>
</reference>
<keyword evidence="2" id="KW-1185">Reference proteome</keyword>
<evidence type="ECO:0000313" key="2">
    <source>
        <dbReference type="Proteomes" id="UP000316095"/>
    </source>
</evidence>
<accession>A0A5C5XDP7</accession>
<dbReference type="EMBL" id="SJPG01000001">
    <property type="protein sequence ID" value="TWT60042.1"/>
    <property type="molecule type" value="Genomic_DNA"/>
</dbReference>
<protein>
    <submittedName>
        <fullName evidence="1">Uncharacterized protein</fullName>
    </submittedName>
</protein>
<proteinExistence type="predicted"/>
<evidence type="ECO:0000313" key="1">
    <source>
        <dbReference type="EMBL" id="TWT60042.1"/>
    </source>
</evidence>
<sequence length="51" mass="5965">MQCVRKSFFILFHSGYTLLGGRLKRLDYGNRLPFIGERSVNESEWSKSVKI</sequence>
<name>A0A5C5XDP7_9PLAN</name>
<comment type="caution">
    <text evidence="1">The sequence shown here is derived from an EMBL/GenBank/DDBJ whole genome shotgun (WGS) entry which is preliminary data.</text>
</comment>
<dbReference type="AlphaFoldDB" id="A0A5C5XDP7"/>